<dbReference type="Gene3D" id="1.10.10.10">
    <property type="entry name" value="Winged helix-like DNA-binding domain superfamily/Winged helix DNA-binding domain"/>
    <property type="match status" value="1"/>
</dbReference>
<dbReference type="InterPro" id="IPR036390">
    <property type="entry name" value="WH_DNA-bd_sf"/>
</dbReference>
<evidence type="ECO:0000313" key="8">
    <source>
        <dbReference type="Proteomes" id="UP001364224"/>
    </source>
</evidence>
<dbReference type="InterPro" id="IPR000847">
    <property type="entry name" value="LysR_HTH_N"/>
</dbReference>
<evidence type="ECO:0000256" key="1">
    <source>
        <dbReference type="ARBA" id="ARBA00003502"/>
    </source>
</evidence>
<dbReference type="InterPro" id="IPR005119">
    <property type="entry name" value="LysR_subst-bd"/>
</dbReference>
<dbReference type="CDD" id="cd08422">
    <property type="entry name" value="PBP2_CrgA_like"/>
    <property type="match status" value="1"/>
</dbReference>
<evidence type="ECO:0000256" key="4">
    <source>
        <dbReference type="ARBA" id="ARBA00023125"/>
    </source>
</evidence>
<protein>
    <submittedName>
        <fullName evidence="7">DNA-binding transcriptional LysR family regulator</fullName>
    </submittedName>
</protein>
<comment type="similarity">
    <text evidence="2">Belongs to the LysR transcriptional regulatory family.</text>
</comment>
<dbReference type="SUPFAM" id="SSF46785">
    <property type="entry name" value="Winged helix' DNA-binding domain"/>
    <property type="match status" value="1"/>
</dbReference>
<comment type="function">
    <text evidence="1">NodD regulates the expression of the nodABCFE genes which encode other nodulation proteins. NodD is also a negative regulator of its own expression. Binds flavonoids as inducers.</text>
</comment>
<feature type="domain" description="HTH lysR-type" evidence="6">
    <location>
        <begin position="11"/>
        <end position="68"/>
    </location>
</feature>
<sequence length="314" mass="35470">MSFAESEKIMNRLQAMELFVSAVREGSFSAAGRRVGLSPASVSRYIGELETQLGVQLLNRSTRHLGLTDAGKIFFQRTEQVLHGIEDAKAAALSLQTAPRGTLRVHSRTLFGIKVLSPLIPGFQKLYPELKVELRLSERRAQLREDEFDVDFQIAAPKDPGLMQRRLLRSERILVASPDYVGRMPKLSEPEDITRHNCLTYWMGPDDVVWKFMRRNRLREIVVPSSLSSNNGVVLCELAVTGHGIALLDDYTVTEELTSGRLVRLLPDFRVTNSSFDEGIYAAFLQSSYLPEKIRVFIDYMAENVPKQIKRSAQ</sequence>
<keyword evidence="5" id="KW-0804">Transcription</keyword>
<gene>
    <name evidence="7" type="ORF">V1286_001314</name>
</gene>
<keyword evidence="3" id="KW-0805">Transcription regulation</keyword>
<keyword evidence="8" id="KW-1185">Reference proteome</keyword>
<evidence type="ECO:0000259" key="6">
    <source>
        <dbReference type="PROSITE" id="PS50931"/>
    </source>
</evidence>
<dbReference type="PANTHER" id="PTHR30537:SF5">
    <property type="entry name" value="HTH-TYPE TRANSCRIPTIONAL ACTIVATOR TTDR-RELATED"/>
    <property type="match status" value="1"/>
</dbReference>
<dbReference type="PROSITE" id="PS50931">
    <property type="entry name" value="HTH_LYSR"/>
    <property type="match status" value="1"/>
</dbReference>
<accession>A0ABU8B5H6</accession>
<dbReference type="InterPro" id="IPR058163">
    <property type="entry name" value="LysR-type_TF_proteobact-type"/>
</dbReference>
<dbReference type="Gene3D" id="3.40.190.290">
    <property type="match status" value="1"/>
</dbReference>
<evidence type="ECO:0000256" key="5">
    <source>
        <dbReference type="ARBA" id="ARBA00023163"/>
    </source>
</evidence>
<evidence type="ECO:0000256" key="3">
    <source>
        <dbReference type="ARBA" id="ARBA00023015"/>
    </source>
</evidence>
<dbReference type="SUPFAM" id="SSF53850">
    <property type="entry name" value="Periplasmic binding protein-like II"/>
    <property type="match status" value="1"/>
</dbReference>
<comment type="caution">
    <text evidence="7">The sequence shown here is derived from an EMBL/GenBank/DDBJ whole genome shotgun (WGS) entry which is preliminary data.</text>
</comment>
<dbReference type="Pfam" id="PF03466">
    <property type="entry name" value="LysR_substrate"/>
    <property type="match status" value="1"/>
</dbReference>
<dbReference type="PANTHER" id="PTHR30537">
    <property type="entry name" value="HTH-TYPE TRANSCRIPTIONAL REGULATOR"/>
    <property type="match status" value="1"/>
</dbReference>
<dbReference type="EMBL" id="JAZHRV010000001">
    <property type="protein sequence ID" value="MEH2553785.1"/>
    <property type="molecule type" value="Genomic_DNA"/>
</dbReference>
<name>A0ABU8B5H6_9BRAD</name>
<keyword evidence="4 7" id="KW-0238">DNA-binding</keyword>
<dbReference type="Pfam" id="PF00126">
    <property type="entry name" value="HTH_1"/>
    <property type="match status" value="1"/>
</dbReference>
<evidence type="ECO:0000256" key="2">
    <source>
        <dbReference type="ARBA" id="ARBA00009437"/>
    </source>
</evidence>
<dbReference type="GO" id="GO:0003677">
    <property type="term" value="F:DNA binding"/>
    <property type="evidence" value="ECO:0007669"/>
    <property type="project" value="UniProtKB-KW"/>
</dbReference>
<evidence type="ECO:0000313" key="7">
    <source>
        <dbReference type="EMBL" id="MEH2553785.1"/>
    </source>
</evidence>
<dbReference type="InterPro" id="IPR036388">
    <property type="entry name" value="WH-like_DNA-bd_sf"/>
</dbReference>
<organism evidence="7 8">
    <name type="scientific">Bradyrhizobium algeriense</name>
    <dbReference type="NCBI Taxonomy" id="634784"/>
    <lineage>
        <taxon>Bacteria</taxon>
        <taxon>Pseudomonadati</taxon>
        <taxon>Pseudomonadota</taxon>
        <taxon>Alphaproteobacteria</taxon>
        <taxon>Hyphomicrobiales</taxon>
        <taxon>Nitrobacteraceae</taxon>
        <taxon>Bradyrhizobium</taxon>
    </lineage>
</organism>
<dbReference type="Proteomes" id="UP001364224">
    <property type="component" value="Unassembled WGS sequence"/>
</dbReference>
<proteinExistence type="inferred from homology"/>
<reference evidence="7 8" key="1">
    <citation type="submission" date="2024-02" db="EMBL/GenBank/DDBJ databases">
        <title>Adaptive strategies in a cosmopolitan and abundant soil bacterium.</title>
        <authorList>
            <person name="Carini P."/>
        </authorList>
    </citation>
    <scope>NUCLEOTIDE SEQUENCE [LARGE SCALE GENOMIC DNA]</scope>
    <source>
        <strain evidence="7 8">AZCC 1608</strain>
    </source>
</reference>